<evidence type="ECO:0000256" key="2">
    <source>
        <dbReference type="ARBA" id="ARBA00023125"/>
    </source>
</evidence>
<dbReference type="Gene3D" id="3.40.50.2300">
    <property type="match status" value="2"/>
</dbReference>
<keyword evidence="1" id="KW-0805">Transcription regulation</keyword>
<evidence type="ECO:0000313" key="5">
    <source>
        <dbReference type="EMBL" id="GHF13158.1"/>
    </source>
</evidence>
<proteinExistence type="predicted"/>
<reference evidence="5" key="2">
    <citation type="submission" date="2020-09" db="EMBL/GenBank/DDBJ databases">
        <authorList>
            <person name="Sun Q."/>
            <person name="Zhou Y."/>
        </authorList>
    </citation>
    <scope>NUCLEOTIDE SEQUENCE</scope>
    <source>
        <strain evidence="5">CGMCC 1.16548</strain>
    </source>
</reference>
<dbReference type="PANTHER" id="PTHR30146:SF109">
    <property type="entry name" value="HTH-TYPE TRANSCRIPTIONAL REGULATOR GALS"/>
    <property type="match status" value="1"/>
</dbReference>
<dbReference type="InterPro" id="IPR046335">
    <property type="entry name" value="LacI/GalR-like_sensor"/>
</dbReference>
<organism evidence="5 6">
    <name type="scientific">Pseudolysinimonas yzui</name>
    <dbReference type="NCBI Taxonomy" id="2708254"/>
    <lineage>
        <taxon>Bacteria</taxon>
        <taxon>Bacillati</taxon>
        <taxon>Actinomycetota</taxon>
        <taxon>Actinomycetes</taxon>
        <taxon>Micrococcales</taxon>
        <taxon>Microbacteriaceae</taxon>
        <taxon>Pseudolysinimonas</taxon>
    </lineage>
</organism>
<dbReference type="GO" id="GO:0003700">
    <property type="term" value="F:DNA-binding transcription factor activity"/>
    <property type="evidence" value="ECO:0007669"/>
    <property type="project" value="TreeGrafter"/>
</dbReference>
<dbReference type="SMART" id="SM00354">
    <property type="entry name" value="HTH_LACI"/>
    <property type="match status" value="1"/>
</dbReference>
<keyword evidence="6" id="KW-1185">Reference proteome</keyword>
<dbReference type="EMBL" id="BNAI01000002">
    <property type="protein sequence ID" value="GHF13158.1"/>
    <property type="molecule type" value="Genomic_DNA"/>
</dbReference>
<name>A0A8J3M080_9MICO</name>
<dbReference type="Pfam" id="PF00356">
    <property type="entry name" value="LacI"/>
    <property type="match status" value="1"/>
</dbReference>
<dbReference type="Gene3D" id="1.10.260.40">
    <property type="entry name" value="lambda repressor-like DNA-binding domains"/>
    <property type="match status" value="1"/>
</dbReference>
<evidence type="ECO:0000256" key="1">
    <source>
        <dbReference type="ARBA" id="ARBA00023015"/>
    </source>
</evidence>
<dbReference type="InterPro" id="IPR028082">
    <property type="entry name" value="Peripla_BP_I"/>
</dbReference>
<sequence length="313" mass="32915">MSTAVVSYVVNSGPRPVAPATRQRVLDAMAALGYRPNAAARALRLRRATAIGLVVPDVSNTYFGALARELSDRAFTAGYGLLLGDSNNDPERERAQVESLVDRQVDGLIVLSLEPGSTVELRGTPTVYLDQRSRPGQASIVIDNAGGARTAVEHLVGHGRRRIAHLGGLAGAPGADDRARGWREALARAGLESGADLSVQADYSREGGHAAARDLLSRRPRVDAVFVASDVQALGLLRAARELGISVPQDLAVVSFDGTADAVFSDPPLTAVEQPLARIADAALSAVLGQPPPRGRQQIAVDLVIRRSCGCTE</sequence>
<feature type="domain" description="HTH lacI-type" evidence="4">
    <location>
        <begin position="1"/>
        <end position="45"/>
    </location>
</feature>
<keyword evidence="3" id="KW-0804">Transcription</keyword>
<dbReference type="PANTHER" id="PTHR30146">
    <property type="entry name" value="LACI-RELATED TRANSCRIPTIONAL REPRESSOR"/>
    <property type="match status" value="1"/>
</dbReference>
<evidence type="ECO:0000256" key="3">
    <source>
        <dbReference type="ARBA" id="ARBA00023163"/>
    </source>
</evidence>
<reference evidence="5" key="1">
    <citation type="journal article" date="2014" name="Int. J. Syst. Evol. Microbiol.">
        <title>Complete genome sequence of Corynebacterium casei LMG S-19264T (=DSM 44701T), isolated from a smear-ripened cheese.</title>
        <authorList>
            <consortium name="US DOE Joint Genome Institute (JGI-PGF)"/>
            <person name="Walter F."/>
            <person name="Albersmeier A."/>
            <person name="Kalinowski J."/>
            <person name="Ruckert C."/>
        </authorList>
    </citation>
    <scope>NUCLEOTIDE SEQUENCE</scope>
    <source>
        <strain evidence="5">CGMCC 1.16548</strain>
    </source>
</reference>
<gene>
    <name evidence="5" type="ORF">GCM10011600_12450</name>
</gene>
<keyword evidence="2" id="KW-0238">DNA-binding</keyword>
<accession>A0A8J3M080</accession>
<dbReference type="PROSITE" id="PS50932">
    <property type="entry name" value="HTH_LACI_2"/>
    <property type="match status" value="1"/>
</dbReference>
<dbReference type="GO" id="GO:0000976">
    <property type="term" value="F:transcription cis-regulatory region binding"/>
    <property type="evidence" value="ECO:0007669"/>
    <property type="project" value="TreeGrafter"/>
</dbReference>
<dbReference type="Proteomes" id="UP000617531">
    <property type="component" value="Unassembled WGS sequence"/>
</dbReference>
<dbReference type="InterPro" id="IPR010982">
    <property type="entry name" value="Lambda_DNA-bd_dom_sf"/>
</dbReference>
<comment type="caution">
    <text evidence="5">The sequence shown here is derived from an EMBL/GenBank/DDBJ whole genome shotgun (WGS) entry which is preliminary data.</text>
</comment>
<dbReference type="CDD" id="cd01392">
    <property type="entry name" value="HTH_LacI"/>
    <property type="match status" value="1"/>
</dbReference>
<dbReference type="Pfam" id="PF13377">
    <property type="entry name" value="Peripla_BP_3"/>
    <property type="match status" value="1"/>
</dbReference>
<protein>
    <submittedName>
        <fullName evidence="5">LacI family transcriptional regulator</fullName>
    </submittedName>
</protein>
<dbReference type="SUPFAM" id="SSF47413">
    <property type="entry name" value="lambda repressor-like DNA-binding domains"/>
    <property type="match status" value="1"/>
</dbReference>
<evidence type="ECO:0000313" key="6">
    <source>
        <dbReference type="Proteomes" id="UP000617531"/>
    </source>
</evidence>
<dbReference type="CDD" id="cd06267">
    <property type="entry name" value="PBP1_LacI_sugar_binding-like"/>
    <property type="match status" value="1"/>
</dbReference>
<dbReference type="AlphaFoldDB" id="A0A8J3M080"/>
<dbReference type="InterPro" id="IPR000843">
    <property type="entry name" value="HTH_LacI"/>
</dbReference>
<dbReference type="SUPFAM" id="SSF53822">
    <property type="entry name" value="Periplasmic binding protein-like I"/>
    <property type="match status" value="1"/>
</dbReference>
<evidence type="ECO:0000259" key="4">
    <source>
        <dbReference type="PROSITE" id="PS50932"/>
    </source>
</evidence>